<feature type="compositionally biased region" description="Basic and acidic residues" evidence="1">
    <location>
        <begin position="1676"/>
        <end position="1685"/>
    </location>
</feature>
<feature type="compositionally biased region" description="Polar residues" evidence="1">
    <location>
        <begin position="231"/>
        <end position="253"/>
    </location>
</feature>
<feature type="compositionally biased region" description="Polar residues" evidence="1">
    <location>
        <begin position="1704"/>
        <end position="1713"/>
    </location>
</feature>
<feature type="compositionally biased region" description="Polar residues" evidence="1">
    <location>
        <begin position="189"/>
        <end position="214"/>
    </location>
</feature>
<gene>
    <name evidence="2" type="ORF">CSUI_005917</name>
</gene>
<comment type="caution">
    <text evidence="2">The sequence shown here is derived from an EMBL/GenBank/DDBJ whole genome shotgun (WGS) entry which is preliminary data.</text>
</comment>
<feature type="region of interest" description="Disordered" evidence="1">
    <location>
        <begin position="827"/>
        <end position="1061"/>
    </location>
</feature>
<feature type="region of interest" description="Disordered" evidence="1">
    <location>
        <begin position="659"/>
        <end position="772"/>
    </location>
</feature>
<evidence type="ECO:0000256" key="1">
    <source>
        <dbReference type="SAM" id="MobiDB-lite"/>
    </source>
</evidence>
<sequence>MLPQQYPVAYLPLAPQWGKTPGVSLEGTGERKDKSAGEAFTDRSSSQDPAPVQQENLRTESRSPSSSVRGSEFTAASQWGASPSVPQAQHWNTPMQQRTSDPSVAVAPAAVRGENAQIGPTAAPYRQNASSQNGEDEQASAVPLPRAPDVVVPTYTVQNRDNASSPATPTDDTRPAPVQAAPAVRPASDHTSSPPAANSVTAQDTRQKQPSSQHPYADSDRRQKEIYDSGRVTQTSGPPASPSWQMPTSSVSTPPEAFQAAPSSQGIEVPHQHQEAGHSDTYQDRPNTWFDDRLSAPVSPQQNMQSAPQNESPPPEKIQQQRTVYESFQTAPPEPPNTFQNPPNFPGMIPQAGGVDGRGSLPSSFAWNPQQGQNALDVPSSPVMSPYFPTVSPAVGFFPPPSYPQSPLTAGAMWHPTMMNTLPRLTSHQPSAALPFLPVPPEGLPGTVAGVSLDPGHSVYPYAHFPFNFRPTPTPLPSYSAPWMMPTFHPNGNSSPWLQVFNIHMSPPPLPSSPDNAWTSAALSPPGGEDNRHDGKLQQEAEDARTRIIQKKDRGKSIQEEKSASARGARAIEHADKRGFRDETDSSQDDSNTVEEDSTDRHWNSPGPRSSRSPAFIEVRNEAMILERELQGTSLDEVHPALRGGPERDMPVGAFYHFQGRDGRMQDSKKFSHPRGPNYPERTSNHGTKWSPGGTGGRNPPHRSFDQDDDSDELIAYRPYKSHRNRETNYDDPNTLHSRPRDPPFRESPGIKFANPTRRTRGEEREFSRPFRPSVSLPSNDILENLFGSLYTETTRRSTLGTLCAEETFRIAWLTDLEVDPGYSSRASVKMSCRDPDRGKTHHNPGTDEVSPSTPEQGQQPHGLSRSDAAHVPDKASSTSPFTNTTTAATTTENLTSSFINSHHDTPLTYQRSSSNSEERHRGEQPSASIVERITTTERVPPGTPAALTSTDSSKEIEERVGLNADENALPFGDPSQGSSSETRGLGQRDGGESTDNQTIEKNQGDDPHESNGHKDDIMNTNRSSNSRQEKEGNIRKPEDLTEEEKVDEVSPATAVLGRPGCDAPLVLLDKALDDIQTLADISSTLEGLLLTQQREEDEAPTSEEVDGTSFSPWEHDRWREWAGKNERQEPRLWPEEFHDTDSYRVPSNQDSKDLILRYLKARSHLYNPPHNPTLVEEVQNKTQVPQPLHFEKESVPLTDNLQDAFEKTTPSFIDESPGTAHYVLRPLRLSKGSLESKNEQTSHPFRGHPEISSSQPNEKGEEELRWSSVKYLWSILENIERAPHQVLPSQVSPLPVVVQLPSGFLWEQMQTIERQESLSPDIQTTRDGQRLVVVPTLQPFYRPTQDRKVDTPPPPPGVWTILHDDLLLQQHRSQTFLRVMLLLMALRRRYGHVSRTPVVVFPDEARSTARKTEEDFLNESSHTDGTVRTQENQTTGSSELLVATSQPERVHGGAALVEEGQAEKEKHRETRRLGRKTVIGSTVLKGYRDETGTEEKMEWDEDEEDLEMPYVRRREYGKGYYAEREREDAFTEGGRRREEEDEEEEKMRLFTKKEKDETDQLLCIAQTPVEAILVSGDFVGKTPSYNDEERWKALSEATKRLYQRFLFFSPSPTSTSSTLSEMSHHASPDLPHKEGKDTAFSSDAQPESNLQRSSTNDQQPGGHHSTLTEEQEENDIGRYQEIRRATSKKGQSSSLLPEKKTRSGVTGETSPSKHMASMQLIFVVGEKDIPLERGQGGGLSLPSLSWRKKLYELWKPILPGDEANRKTFLRGLYYRTELRKRPGVIFLVLNSLLYSPSASSDRSSFPFSPPRRCRVSVASPGASSRYSSESISNTPTTTSVNNTCADDGIEGVGDIRKESSPAFSSSEESGRDTFISDDESDP</sequence>
<feature type="compositionally biased region" description="Polar residues" evidence="1">
    <location>
        <begin position="1640"/>
        <end position="1660"/>
    </location>
</feature>
<feature type="compositionally biased region" description="Polar residues" evidence="1">
    <location>
        <begin position="42"/>
        <end position="56"/>
    </location>
</feature>
<feature type="compositionally biased region" description="Basic and acidic residues" evidence="1">
    <location>
        <begin position="1003"/>
        <end position="1018"/>
    </location>
</feature>
<evidence type="ECO:0000313" key="2">
    <source>
        <dbReference type="EMBL" id="PHJ20254.1"/>
    </source>
</evidence>
<dbReference type="GeneID" id="94429294"/>
<evidence type="ECO:0000313" key="3">
    <source>
        <dbReference type="Proteomes" id="UP000221165"/>
    </source>
</evidence>
<feature type="compositionally biased region" description="Polar residues" evidence="1">
    <location>
        <begin position="318"/>
        <end position="330"/>
    </location>
</feature>
<accession>A0A2C6KVX3</accession>
<feature type="compositionally biased region" description="Polar residues" evidence="1">
    <location>
        <begin position="74"/>
        <end position="102"/>
    </location>
</feature>
<feature type="compositionally biased region" description="Low complexity" evidence="1">
    <location>
        <begin position="166"/>
        <end position="186"/>
    </location>
</feature>
<feature type="compositionally biased region" description="Basic and acidic residues" evidence="1">
    <location>
        <begin position="270"/>
        <end position="283"/>
    </location>
</feature>
<proteinExistence type="predicted"/>
<feature type="compositionally biased region" description="Basic and acidic residues" evidence="1">
    <location>
        <begin position="1526"/>
        <end position="1539"/>
    </location>
</feature>
<feature type="compositionally biased region" description="Low complexity" evidence="1">
    <location>
        <begin position="1831"/>
        <end position="1844"/>
    </location>
</feature>
<feature type="compositionally biased region" description="Basic and acidic residues" evidence="1">
    <location>
        <begin position="529"/>
        <end position="584"/>
    </location>
</feature>
<feature type="compositionally biased region" description="Low complexity" evidence="1">
    <location>
        <begin position="1798"/>
        <end position="1807"/>
    </location>
</feature>
<feature type="region of interest" description="Disordered" evidence="1">
    <location>
        <begin position="1408"/>
        <end position="1451"/>
    </location>
</feature>
<reference evidence="2 3" key="1">
    <citation type="journal article" date="2017" name="Int. J. Parasitol.">
        <title>The genome of the protozoan parasite Cystoisospora suis and a reverse vaccinology approach to identify vaccine candidates.</title>
        <authorList>
            <person name="Palmieri N."/>
            <person name="Shrestha A."/>
            <person name="Ruttkowski B."/>
            <person name="Beck T."/>
            <person name="Vogl C."/>
            <person name="Tomley F."/>
            <person name="Blake D.P."/>
            <person name="Joachim A."/>
        </authorList>
    </citation>
    <scope>NUCLEOTIDE SEQUENCE [LARGE SCALE GENOMIC DNA]</scope>
    <source>
        <strain evidence="2 3">Wien I</strain>
    </source>
</reference>
<dbReference type="OrthoDB" id="348678at2759"/>
<feature type="compositionally biased region" description="Basic and acidic residues" evidence="1">
    <location>
        <begin position="659"/>
        <end position="670"/>
    </location>
</feature>
<dbReference type="VEuPathDB" id="ToxoDB:CSUI_005917"/>
<feature type="compositionally biased region" description="Acidic residues" evidence="1">
    <location>
        <begin position="585"/>
        <end position="598"/>
    </location>
</feature>
<feature type="region of interest" description="Disordered" evidence="1">
    <location>
        <begin position="511"/>
        <end position="615"/>
    </location>
</feature>
<feature type="compositionally biased region" description="Polar residues" evidence="1">
    <location>
        <begin position="513"/>
        <end position="522"/>
    </location>
</feature>
<feature type="region of interest" description="Disordered" evidence="1">
    <location>
        <begin position="1613"/>
        <end position="1714"/>
    </location>
</feature>
<feature type="compositionally biased region" description="Basic and acidic residues" evidence="1">
    <location>
        <begin position="1028"/>
        <end position="1040"/>
    </location>
</feature>
<feature type="compositionally biased region" description="Basic and acidic residues" evidence="1">
    <location>
        <begin position="1623"/>
        <end position="1638"/>
    </location>
</feature>
<feature type="compositionally biased region" description="Low complexity" evidence="1">
    <location>
        <begin position="876"/>
        <end position="898"/>
    </location>
</feature>
<feature type="compositionally biased region" description="Polar residues" evidence="1">
    <location>
        <begin position="298"/>
        <end position="310"/>
    </location>
</feature>
<feature type="compositionally biased region" description="Low complexity" evidence="1">
    <location>
        <begin position="62"/>
        <end position="71"/>
    </location>
</feature>
<feature type="compositionally biased region" description="Polar residues" evidence="1">
    <location>
        <begin position="155"/>
        <end position="165"/>
    </location>
</feature>
<dbReference type="EMBL" id="MIGC01002924">
    <property type="protein sequence ID" value="PHJ20254.1"/>
    <property type="molecule type" value="Genomic_DNA"/>
</dbReference>
<feature type="region of interest" description="Disordered" evidence="1">
    <location>
        <begin position="1526"/>
        <end position="1546"/>
    </location>
</feature>
<dbReference type="RefSeq" id="XP_067921944.1">
    <property type="nucleotide sequence ID" value="XM_068066083.1"/>
</dbReference>
<protein>
    <submittedName>
        <fullName evidence="2">Ser thr phosphatase family protein</fullName>
    </submittedName>
</protein>
<feature type="region of interest" description="Disordered" evidence="1">
    <location>
        <begin position="1"/>
        <end position="352"/>
    </location>
</feature>
<feature type="compositionally biased region" description="Polar residues" evidence="1">
    <location>
        <begin position="1419"/>
        <end position="1448"/>
    </location>
</feature>
<feature type="compositionally biased region" description="Basic and acidic residues" evidence="1">
    <location>
        <begin position="760"/>
        <end position="769"/>
    </location>
</feature>
<dbReference type="Proteomes" id="UP000221165">
    <property type="component" value="Unassembled WGS sequence"/>
</dbReference>
<feature type="region of interest" description="Disordered" evidence="1">
    <location>
        <begin position="1798"/>
        <end position="1883"/>
    </location>
</feature>
<feature type="region of interest" description="Disordered" evidence="1">
    <location>
        <begin position="1235"/>
        <end position="1261"/>
    </location>
</feature>
<feature type="compositionally biased region" description="Polar residues" evidence="1">
    <location>
        <begin position="850"/>
        <end position="862"/>
    </location>
</feature>
<organism evidence="2 3">
    <name type="scientific">Cystoisospora suis</name>
    <dbReference type="NCBI Taxonomy" id="483139"/>
    <lineage>
        <taxon>Eukaryota</taxon>
        <taxon>Sar</taxon>
        <taxon>Alveolata</taxon>
        <taxon>Apicomplexa</taxon>
        <taxon>Conoidasida</taxon>
        <taxon>Coccidia</taxon>
        <taxon>Eucoccidiorida</taxon>
        <taxon>Eimeriorina</taxon>
        <taxon>Sarcocystidae</taxon>
        <taxon>Cystoisospora</taxon>
    </lineage>
</organism>
<feature type="compositionally biased region" description="Basic and acidic residues" evidence="1">
    <location>
        <begin position="217"/>
        <end position="228"/>
    </location>
</feature>
<name>A0A2C6KVX3_9APIC</name>
<keyword evidence="3" id="KW-1185">Reference proteome</keyword>
<feature type="non-terminal residue" evidence="2">
    <location>
        <position position="1883"/>
    </location>
</feature>